<dbReference type="InterPro" id="IPR006224">
    <property type="entry name" value="PsdUridine_synth_RluA-like_CS"/>
</dbReference>
<dbReference type="InterPro" id="IPR020103">
    <property type="entry name" value="PsdUridine_synth_cat_dom_sf"/>
</dbReference>
<dbReference type="RefSeq" id="WP_041017813.1">
    <property type="nucleotide sequence ID" value="NZ_CCEJ010000007.1"/>
</dbReference>
<evidence type="ECO:0000259" key="6">
    <source>
        <dbReference type="Pfam" id="PF00849"/>
    </source>
</evidence>
<proteinExistence type="inferred from homology"/>
<feature type="domain" description="Pseudouridine synthase RsuA/RluA-like" evidence="6">
    <location>
        <begin position="78"/>
        <end position="224"/>
    </location>
</feature>
<evidence type="ECO:0000256" key="4">
    <source>
        <dbReference type="PROSITE-ProRule" id="PRU00182"/>
    </source>
</evidence>
<organism evidence="7 8">
    <name type="scientific">Candidatus Criblamydia sequanensis CRIB-18</name>
    <dbReference type="NCBI Taxonomy" id="1437425"/>
    <lineage>
        <taxon>Bacteria</taxon>
        <taxon>Pseudomonadati</taxon>
        <taxon>Chlamydiota</taxon>
        <taxon>Chlamydiia</taxon>
        <taxon>Parachlamydiales</taxon>
        <taxon>Candidatus Criblamydiaceae</taxon>
        <taxon>Candidatus Criblamydia</taxon>
    </lineage>
</organism>
<reference evidence="7" key="1">
    <citation type="submission" date="2013-12" db="EMBL/GenBank/DDBJ databases">
        <authorList>
            <person name="Linke B."/>
        </authorList>
    </citation>
    <scope>NUCLEOTIDE SEQUENCE [LARGE SCALE GENOMIC DNA]</scope>
    <source>
        <strain evidence="7">CRIB-18</strain>
    </source>
</reference>
<comment type="caution">
    <text evidence="7">The sequence shown here is derived from an EMBL/GenBank/DDBJ whole genome shotgun (WGS) entry which is preliminary data.</text>
</comment>
<evidence type="ECO:0000256" key="1">
    <source>
        <dbReference type="ARBA" id="ARBA00010876"/>
    </source>
</evidence>
<dbReference type="Gene3D" id="3.30.2350.10">
    <property type="entry name" value="Pseudouridine synthase"/>
    <property type="match status" value="1"/>
</dbReference>
<dbReference type="CDD" id="cd00165">
    <property type="entry name" value="S4"/>
    <property type="match status" value="1"/>
</dbReference>
<protein>
    <recommendedName>
        <fullName evidence="5">Pseudouridine synthase</fullName>
        <ecNumber evidence="5">5.4.99.-</ecNumber>
    </recommendedName>
</protein>
<dbReference type="InterPro" id="IPR006145">
    <property type="entry name" value="PsdUridine_synth_RsuA/RluA"/>
</dbReference>
<evidence type="ECO:0000256" key="5">
    <source>
        <dbReference type="RuleBase" id="RU362028"/>
    </source>
</evidence>
<comment type="similarity">
    <text evidence="1 5">Belongs to the pseudouridine synthase RluA family.</text>
</comment>
<dbReference type="GO" id="GO:0000455">
    <property type="term" value="P:enzyme-directed rRNA pseudouridine synthesis"/>
    <property type="evidence" value="ECO:0007669"/>
    <property type="project" value="TreeGrafter"/>
</dbReference>
<evidence type="ECO:0000256" key="3">
    <source>
        <dbReference type="PIRSR" id="PIRSR606225-1"/>
    </source>
</evidence>
<dbReference type="SUPFAM" id="SSF55120">
    <property type="entry name" value="Pseudouridine synthase"/>
    <property type="match status" value="1"/>
</dbReference>
<accession>A0A090CZG2</accession>
<dbReference type="PROSITE" id="PS01129">
    <property type="entry name" value="PSI_RLU"/>
    <property type="match status" value="1"/>
</dbReference>
<feature type="active site" evidence="3">
    <location>
        <position position="120"/>
    </location>
</feature>
<dbReference type="OrthoDB" id="9807829at2"/>
<dbReference type="EMBL" id="CCEJ010000007">
    <property type="protein sequence ID" value="CDR34261.1"/>
    <property type="molecule type" value="Genomic_DNA"/>
</dbReference>
<keyword evidence="4" id="KW-0694">RNA-binding</keyword>
<reference evidence="7" key="2">
    <citation type="submission" date="2014-09" db="EMBL/GenBank/DDBJ databases">
        <title>Criblamydia sequanensis harbors a mega-plasmid encoding arsenite resistance.</title>
        <authorList>
            <person name="Bertelli C."/>
            <person name="Goesmann A."/>
            <person name="Greub G."/>
        </authorList>
    </citation>
    <scope>NUCLEOTIDE SEQUENCE [LARGE SCALE GENOMIC DNA]</scope>
    <source>
        <strain evidence="7">CRIB-18</strain>
    </source>
</reference>
<evidence type="ECO:0000256" key="2">
    <source>
        <dbReference type="ARBA" id="ARBA00023235"/>
    </source>
</evidence>
<dbReference type="Pfam" id="PF00849">
    <property type="entry name" value="PseudoU_synth_2"/>
    <property type="match status" value="1"/>
</dbReference>
<dbReference type="GO" id="GO:0003723">
    <property type="term" value="F:RNA binding"/>
    <property type="evidence" value="ECO:0007669"/>
    <property type="project" value="UniProtKB-KW"/>
</dbReference>
<evidence type="ECO:0000313" key="7">
    <source>
        <dbReference type="EMBL" id="CDR34261.1"/>
    </source>
</evidence>
<dbReference type="eggNOG" id="COG0564">
    <property type="taxonomic scope" value="Bacteria"/>
</dbReference>
<dbReference type="InterPro" id="IPR006225">
    <property type="entry name" value="PsdUridine_synth_RluC/D"/>
</dbReference>
<dbReference type="AlphaFoldDB" id="A0A090CZG2"/>
<dbReference type="EC" id="5.4.99.-" evidence="5"/>
<comment type="function">
    <text evidence="5">Responsible for synthesis of pseudouridine from uracil.</text>
</comment>
<name>A0A090CZG2_9BACT</name>
<gene>
    <name evidence="7" type="ORF">CSEC_1447</name>
</gene>
<sequence>MEWIVREESSLIDCLRKMYPDSSVTQVKSFYQNKRVLVNGRFPSSLTALLKEKDLIIIRDKPIFLEKGIDLLYKDKDIAVIDKPKGLLSVATDFETLTTAHGILKRFFKPKRVFPVHRLDQDTSGLLIFALSEPARDNLKKSFEAHRIKRRYVAIIEGHLPESEGTWKSYLFEDPNYIVRTTDDPKGGQLAITHYAVKKTSKNLSWLEVHLETGKKNQIRVHCQKAGHSVLGDTKYGAQKKASRLFLHAESLEFIHPITNKLMRFDSPVPDIFYQVIEGR</sequence>
<keyword evidence="2 5" id="KW-0413">Isomerase</keyword>
<keyword evidence="8" id="KW-1185">Reference proteome</keyword>
<dbReference type="InterPro" id="IPR050188">
    <property type="entry name" value="RluA_PseudoU_synthase"/>
</dbReference>
<dbReference type="GO" id="GO:0140098">
    <property type="term" value="F:catalytic activity, acting on RNA"/>
    <property type="evidence" value="ECO:0007669"/>
    <property type="project" value="UniProtKB-ARBA"/>
</dbReference>
<dbReference type="PANTHER" id="PTHR21600:SF44">
    <property type="entry name" value="RIBOSOMAL LARGE SUBUNIT PSEUDOURIDINE SYNTHASE D"/>
    <property type="match status" value="1"/>
</dbReference>
<comment type="catalytic activity">
    <reaction evidence="5">
        <text>a uridine in RNA = a pseudouridine in RNA</text>
        <dbReference type="Rhea" id="RHEA:48348"/>
        <dbReference type="Rhea" id="RHEA-COMP:12068"/>
        <dbReference type="Rhea" id="RHEA-COMP:12069"/>
        <dbReference type="ChEBI" id="CHEBI:65314"/>
        <dbReference type="ChEBI" id="CHEBI:65315"/>
    </reaction>
</comment>
<dbReference type="CDD" id="cd02869">
    <property type="entry name" value="PseudoU_synth_RluA_like"/>
    <property type="match status" value="1"/>
</dbReference>
<dbReference type="STRING" id="1437425.CSEC_1447"/>
<dbReference type="PROSITE" id="PS50889">
    <property type="entry name" value="S4"/>
    <property type="match status" value="1"/>
</dbReference>
<dbReference type="GO" id="GO:0009982">
    <property type="term" value="F:pseudouridine synthase activity"/>
    <property type="evidence" value="ECO:0007669"/>
    <property type="project" value="InterPro"/>
</dbReference>
<dbReference type="PANTHER" id="PTHR21600">
    <property type="entry name" value="MITOCHONDRIAL RNA PSEUDOURIDINE SYNTHASE"/>
    <property type="match status" value="1"/>
</dbReference>
<evidence type="ECO:0000313" key="8">
    <source>
        <dbReference type="Proteomes" id="UP000031552"/>
    </source>
</evidence>
<dbReference type="NCBIfam" id="TIGR00005">
    <property type="entry name" value="rluA_subfam"/>
    <property type="match status" value="1"/>
</dbReference>
<dbReference type="Proteomes" id="UP000031552">
    <property type="component" value="Unassembled WGS sequence"/>
</dbReference>